<dbReference type="PANTHER" id="PTHR12398">
    <property type="entry name" value="PROTEIN PHOSPHATASE INHIBITOR"/>
    <property type="match status" value="1"/>
</dbReference>
<reference evidence="3" key="2">
    <citation type="submission" date="2021-09" db="EMBL/GenBank/DDBJ databases">
        <authorList>
            <person name="Jia N."/>
            <person name="Wang J."/>
            <person name="Shi W."/>
            <person name="Du L."/>
            <person name="Sun Y."/>
            <person name="Zhan W."/>
            <person name="Jiang J."/>
            <person name="Wang Q."/>
            <person name="Zhang B."/>
            <person name="Ji P."/>
            <person name="Sakyi L.B."/>
            <person name="Cui X."/>
            <person name="Yuan T."/>
            <person name="Jiang B."/>
            <person name="Yang W."/>
            <person name="Lam T.T.-Y."/>
            <person name="Chang Q."/>
            <person name="Ding S."/>
            <person name="Wang X."/>
            <person name="Zhu J."/>
            <person name="Ruan X."/>
            <person name="Zhao L."/>
            <person name="Wei J."/>
            <person name="Que T."/>
            <person name="Du C."/>
            <person name="Cheng J."/>
            <person name="Dai P."/>
            <person name="Han X."/>
            <person name="Huang E."/>
            <person name="Gao Y."/>
            <person name="Liu J."/>
            <person name="Shao H."/>
            <person name="Ye R."/>
            <person name="Li L."/>
            <person name="Wei W."/>
            <person name="Wang X."/>
            <person name="Wang C."/>
            <person name="Huo Q."/>
            <person name="Li W."/>
            <person name="Guo W."/>
            <person name="Chen H."/>
            <person name="Chen S."/>
            <person name="Zhou L."/>
            <person name="Zhou L."/>
            <person name="Ni X."/>
            <person name="Tian J."/>
            <person name="Zhou Y."/>
            <person name="Sheng Y."/>
            <person name="Liu T."/>
            <person name="Pan Y."/>
            <person name="Xia L."/>
            <person name="Li J."/>
            <person name="Zhao F."/>
            <person name="Cao W."/>
        </authorList>
    </citation>
    <scope>NUCLEOTIDE SEQUENCE</scope>
    <source>
        <strain evidence="3">Rsan-2018</strain>
        <tissue evidence="3">Larvae</tissue>
    </source>
</reference>
<dbReference type="OMA" id="AAVKWNE"/>
<feature type="compositionally biased region" description="Acidic residues" evidence="2">
    <location>
        <begin position="160"/>
        <end position="170"/>
    </location>
</feature>
<organism evidence="3 4">
    <name type="scientific">Rhipicephalus sanguineus</name>
    <name type="common">Brown dog tick</name>
    <name type="synonym">Ixodes sanguineus</name>
    <dbReference type="NCBI Taxonomy" id="34632"/>
    <lineage>
        <taxon>Eukaryota</taxon>
        <taxon>Metazoa</taxon>
        <taxon>Ecdysozoa</taxon>
        <taxon>Arthropoda</taxon>
        <taxon>Chelicerata</taxon>
        <taxon>Arachnida</taxon>
        <taxon>Acari</taxon>
        <taxon>Parasitiformes</taxon>
        <taxon>Ixodida</taxon>
        <taxon>Ixodoidea</taxon>
        <taxon>Ixodidae</taxon>
        <taxon>Rhipicephalinae</taxon>
        <taxon>Rhipicephalus</taxon>
        <taxon>Rhipicephalus</taxon>
    </lineage>
</organism>
<dbReference type="OrthoDB" id="551302at2759"/>
<dbReference type="GO" id="GO:0009966">
    <property type="term" value="P:regulation of signal transduction"/>
    <property type="evidence" value="ECO:0007669"/>
    <property type="project" value="InterPro"/>
</dbReference>
<dbReference type="VEuPathDB" id="VectorBase:RSAN_031613"/>
<feature type="compositionally biased region" description="Low complexity" evidence="2">
    <location>
        <begin position="200"/>
        <end position="212"/>
    </location>
</feature>
<evidence type="ECO:0000256" key="2">
    <source>
        <dbReference type="SAM" id="MobiDB-lite"/>
    </source>
</evidence>
<evidence type="ECO:0000313" key="3">
    <source>
        <dbReference type="EMBL" id="KAH7934753.1"/>
    </source>
</evidence>
<feature type="compositionally biased region" description="Polar residues" evidence="2">
    <location>
        <begin position="1"/>
        <end position="30"/>
    </location>
</feature>
<gene>
    <name evidence="3" type="ORF">HPB52_000043</name>
</gene>
<evidence type="ECO:0000256" key="1">
    <source>
        <dbReference type="ARBA" id="ARBA00005472"/>
    </source>
</evidence>
<feature type="compositionally biased region" description="Basic and acidic residues" evidence="2">
    <location>
        <begin position="171"/>
        <end position="199"/>
    </location>
</feature>
<dbReference type="PANTHER" id="PTHR12398:SF20">
    <property type="entry name" value="PROTEIN PHOSPHATASE 1 REGULATORY INHIBITOR SUBUNIT 2"/>
    <property type="match status" value="1"/>
</dbReference>
<evidence type="ECO:0008006" key="5">
    <source>
        <dbReference type="Google" id="ProtNLM"/>
    </source>
</evidence>
<dbReference type="EMBL" id="JABSTV010001255">
    <property type="protein sequence ID" value="KAH7934753.1"/>
    <property type="molecule type" value="Genomic_DNA"/>
</dbReference>
<comment type="similarity">
    <text evidence="1">Belongs to the protein phosphatase inhibitor 2 family.</text>
</comment>
<dbReference type="Pfam" id="PF04979">
    <property type="entry name" value="IPP-2"/>
    <property type="match status" value="1"/>
</dbReference>
<name>A0A9D4PBZ1_RHISA</name>
<proteinExistence type="inferred from homology"/>
<accession>A0A9D4PBZ1</accession>
<dbReference type="Gene3D" id="6.10.250.1050">
    <property type="match status" value="1"/>
</dbReference>
<feature type="compositionally biased region" description="Basic and acidic residues" evidence="2">
    <location>
        <begin position="213"/>
        <end position="229"/>
    </location>
</feature>
<comment type="caution">
    <text evidence="3">The sequence shown here is derived from an EMBL/GenBank/DDBJ whole genome shotgun (WGS) entry which is preliminary data.</text>
</comment>
<feature type="region of interest" description="Disordered" evidence="2">
    <location>
        <begin position="1"/>
        <end position="48"/>
    </location>
</feature>
<sequence length="229" mass="25313">MASGSTEMSKGQPSTKRSGLQKSDSSTSARSILRVPKGASKPVIPVPPDAAVKWNEENVKSTFHPEDKDYGLMKVNEPKTPYCYDTTTEKCPVSAQDLAQRMETCRSGTLDAARAQRADDASMSEAERERHLEFERKRKMHYDEFFAVKEAREKMKMGESEEQAEDEVDQQEAKKEAQAQKEEAKEEAAEAKAEAEAEAARAAAARAAAARAAEARAAEARAAERDRRN</sequence>
<reference evidence="3" key="1">
    <citation type="journal article" date="2020" name="Cell">
        <title>Large-Scale Comparative Analyses of Tick Genomes Elucidate Their Genetic Diversity and Vector Capacities.</title>
        <authorList>
            <consortium name="Tick Genome and Microbiome Consortium (TIGMIC)"/>
            <person name="Jia N."/>
            <person name="Wang J."/>
            <person name="Shi W."/>
            <person name="Du L."/>
            <person name="Sun Y."/>
            <person name="Zhan W."/>
            <person name="Jiang J.F."/>
            <person name="Wang Q."/>
            <person name="Zhang B."/>
            <person name="Ji P."/>
            <person name="Bell-Sakyi L."/>
            <person name="Cui X.M."/>
            <person name="Yuan T.T."/>
            <person name="Jiang B.G."/>
            <person name="Yang W.F."/>
            <person name="Lam T.T."/>
            <person name="Chang Q.C."/>
            <person name="Ding S.J."/>
            <person name="Wang X.J."/>
            <person name="Zhu J.G."/>
            <person name="Ruan X.D."/>
            <person name="Zhao L."/>
            <person name="Wei J.T."/>
            <person name="Ye R.Z."/>
            <person name="Que T.C."/>
            <person name="Du C.H."/>
            <person name="Zhou Y.H."/>
            <person name="Cheng J.X."/>
            <person name="Dai P.F."/>
            <person name="Guo W.B."/>
            <person name="Han X.H."/>
            <person name="Huang E.J."/>
            <person name="Li L.F."/>
            <person name="Wei W."/>
            <person name="Gao Y.C."/>
            <person name="Liu J.Z."/>
            <person name="Shao H.Z."/>
            <person name="Wang X."/>
            <person name="Wang C.C."/>
            <person name="Yang T.C."/>
            <person name="Huo Q.B."/>
            <person name="Li W."/>
            <person name="Chen H.Y."/>
            <person name="Chen S.E."/>
            <person name="Zhou L.G."/>
            <person name="Ni X.B."/>
            <person name="Tian J.H."/>
            <person name="Sheng Y."/>
            <person name="Liu T."/>
            <person name="Pan Y.S."/>
            <person name="Xia L.Y."/>
            <person name="Li J."/>
            <person name="Zhao F."/>
            <person name="Cao W.C."/>
        </authorList>
    </citation>
    <scope>NUCLEOTIDE SEQUENCE</scope>
    <source>
        <strain evidence="3">Rsan-2018</strain>
    </source>
</reference>
<dbReference type="GO" id="GO:0004864">
    <property type="term" value="F:protein phosphatase inhibitor activity"/>
    <property type="evidence" value="ECO:0007669"/>
    <property type="project" value="InterPro"/>
</dbReference>
<keyword evidence="4" id="KW-1185">Reference proteome</keyword>
<dbReference type="InterPro" id="IPR007062">
    <property type="entry name" value="PPI-2"/>
</dbReference>
<dbReference type="AlphaFoldDB" id="A0A9D4PBZ1"/>
<dbReference type="Proteomes" id="UP000821837">
    <property type="component" value="Unassembled WGS sequence"/>
</dbReference>
<evidence type="ECO:0000313" key="4">
    <source>
        <dbReference type="Proteomes" id="UP000821837"/>
    </source>
</evidence>
<protein>
    <recommendedName>
        <fullName evidence="5">Protein phosphatase inhibitor 2</fullName>
    </recommendedName>
</protein>
<feature type="region of interest" description="Disordered" evidence="2">
    <location>
        <begin position="155"/>
        <end position="229"/>
    </location>
</feature>